<dbReference type="SMART" id="SM00354">
    <property type="entry name" value="HTH_LACI"/>
    <property type="match status" value="1"/>
</dbReference>
<keyword evidence="1" id="KW-0805">Transcription regulation</keyword>
<dbReference type="CDD" id="cd06267">
    <property type="entry name" value="PBP1_LacI_sugar_binding-like"/>
    <property type="match status" value="1"/>
</dbReference>
<dbReference type="GO" id="GO:0000976">
    <property type="term" value="F:transcription cis-regulatory region binding"/>
    <property type="evidence" value="ECO:0007669"/>
    <property type="project" value="TreeGrafter"/>
</dbReference>
<evidence type="ECO:0000256" key="1">
    <source>
        <dbReference type="ARBA" id="ARBA00023015"/>
    </source>
</evidence>
<dbReference type="SUPFAM" id="SSF47413">
    <property type="entry name" value="lambda repressor-like DNA-binding domains"/>
    <property type="match status" value="1"/>
</dbReference>
<dbReference type="PANTHER" id="PTHR30146:SF147">
    <property type="entry name" value="HTH-TYPE TRANSCRIPTIONAL REGULATOR DEGA"/>
    <property type="match status" value="1"/>
</dbReference>
<name>A0A430FWJ5_9BIFI</name>
<evidence type="ECO:0000259" key="5">
    <source>
        <dbReference type="PROSITE" id="PS50932"/>
    </source>
</evidence>
<dbReference type="Gene3D" id="3.40.50.2300">
    <property type="match status" value="2"/>
</dbReference>
<dbReference type="AlphaFoldDB" id="A0A430FWJ5"/>
<reference evidence="6 7" key="1">
    <citation type="submission" date="2018-09" db="EMBL/GenBank/DDBJ databases">
        <title>Characterization of the phylogenetic diversity of five novel species belonging to the genus Bifidobacterium.</title>
        <authorList>
            <person name="Lugli G.A."/>
            <person name="Duranti S."/>
            <person name="Milani C."/>
        </authorList>
    </citation>
    <scope>NUCLEOTIDE SEQUENCE [LARGE SCALE GENOMIC DNA]</scope>
    <source>
        <strain evidence="6 7">2033B</strain>
    </source>
</reference>
<sequence length="386" mass="40232">MTLLTDGNDGGAGCAPTADAAGEPPAAAPVRRATDRVRLADVAAAAGVAVSTVSRVFSDPDRVNFQTVEHVKTVADRLGYRPRPRRGDAPGKPAAADGGMIALVVKDSADGVCAQILKGAQLAATAAHRIVGVVEAGADPRWTLDLLARLPGRIDGLILASDEFTVRDIRALAARLPLTVVNRPVEGVASVIPDPALGVAKALTMLRRLGHTSVTYVAGPSSWADQSRWECVQRAGLLLGVRTRRIGPVRPDADGGHQAALALEGAPPTAVITYNDAIAAGLITRFAADGVDVPGRVSVVAFDNTMVASAVVPAVTTIRLQRELIGECAVRSLLGKPVGRRLPDQDAQLLRRLDEAGVRERYDGSVTAVPTSLIVRRSVGPCRDGL</sequence>
<dbReference type="Pfam" id="PF13377">
    <property type="entry name" value="Peripla_BP_3"/>
    <property type="match status" value="1"/>
</dbReference>
<dbReference type="InterPro" id="IPR028082">
    <property type="entry name" value="Peripla_BP_I"/>
</dbReference>
<dbReference type="OrthoDB" id="3258243at2"/>
<gene>
    <name evidence="6" type="ORF">D2E24_0392</name>
</gene>
<dbReference type="Proteomes" id="UP000287470">
    <property type="component" value="Unassembled WGS sequence"/>
</dbReference>
<comment type="caution">
    <text evidence="6">The sequence shown here is derived from an EMBL/GenBank/DDBJ whole genome shotgun (WGS) entry which is preliminary data.</text>
</comment>
<feature type="domain" description="HTH lacI-type" evidence="5">
    <location>
        <begin position="37"/>
        <end position="91"/>
    </location>
</feature>
<keyword evidence="7" id="KW-1185">Reference proteome</keyword>
<dbReference type="CDD" id="cd01392">
    <property type="entry name" value="HTH_LacI"/>
    <property type="match status" value="1"/>
</dbReference>
<evidence type="ECO:0000256" key="2">
    <source>
        <dbReference type="ARBA" id="ARBA00023125"/>
    </source>
</evidence>
<dbReference type="SUPFAM" id="SSF53822">
    <property type="entry name" value="Periplasmic binding protein-like I"/>
    <property type="match status" value="1"/>
</dbReference>
<accession>A0A430FWJ5</accession>
<evidence type="ECO:0000256" key="3">
    <source>
        <dbReference type="ARBA" id="ARBA00023163"/>
    </source>
</evidence>
<feature type="compositionally biased region" description="Low complexity" evidence="4">
    <location>
        <begin position="15"/>
        <end position="31"/>
    </location>
</feature>
<dbReference type="InterPro" id="IPR046335">
    <property type="entry name" value="LacI/GalR-like_sensor"/>
</dbReference>
<dbReference type="EMBL" id="QXGK01000002">
    <property type="protein sequence ID" value="RSX58513.1"/>
    <property type="molecule type" value="Genomic_DNA"/>
</dbReference>
<dbReference type="RefSeq" id="WP_125967652.1">
    <property type="nucleotide sequence ID" value="NZ_QXGK01000002.1"/>
</dbReference>
<dbReference type="GO" id="GO:0003700">
    <property type="term" value="F:DNA-binding transcription factor activity"/>
    <property type="evidence" value="ECO:0007669"/>
    <property type="project" value="TreeGrafter"/>
</dbReference>
<evidence type="ECO:0000313" key="7">
    <source>
        <dbReference type="Proteomes" id="UP000287470"/>
    </source>
</evidence>
<feature type="region of interest" description="Disordered" evidence="4">
    <location>
        <begin position="1"/>
        <end position="32"/>
    </location>
</feature>
<dbReference type="PANTHER" id="PTHR30146">
    <property type="entry name" value="LACI-RELATED TRANSCRIPTIONAL REPRESSOR"/>
    <property type="match status" value="1"/>
</dbReference>
<evidence type="ECO:0000313" key="6">
    <source>
        <dbReference type="EMBL" id="RSX58513.1"/>
    </source>
</evidence>
<dbReference type="PROSITE" id="PS50932">
    <property type="entry name" value="HTH_LACI_2"/>
    <property type="match status" value="1"/>
</dbReference>
<organism evidence="6 7">
    <name type="scientific">Bifidobacterium samirii</name>
    <dbReference type="NCBI Taxonomy" id="2306974"/>
    <lineage>
        <taxon>Bacteria</taxon>
        <taxon>Bacillati</taxon>
        <taxon>Actinomycetota</taxon>
        <taxon>Actinomycetes</taxon>
        <taxon>Bifidobacteriales</taxon>
        <taxon>Bifidobacteriaceae</taxon>
        <taxon>Bifidobacterium</taxon>
    </lineage>
</organism>
<dbReference type="InterPro" id="IPR010982">
    <property type="entry name" value="Lambda_DNA-bd_dom_sf"/>
</dbReference>
<dbReference type="InterPro" id="IPR000843">
    <property type="entry name" value="HTH_LacI"/>
</dbReference>
<protein>
    <submittedName>
        <fullName evidence="6">Transcriptional regulator, LacI family</fullName>
    </submittedName>
</protein>
<dbReference type="Pfam" id="PF00356">
    <property type="entry name" value="LacI"/>
    <property type="match status" value="1"/>
</dbReference>
<proteinExistence type="predicted"/>
<keyword evidence="2" id="KW-0238">DNA-binding</keyword>
<evidence type="ECO:0000256" key="4">
    <source>
        <dbReference type="SAM" id="MobiDB-lite"/>
    </source>
</evidence>
<dbReference type="Gene3D" id="1.10.260.40">
    <property type="entry name" value="lambda repressor-like DNA-binding domains"/>
    <property type="match status" value="1"/>
</dbReference>
<keyword evidence="3" id="KW-0804">Transcription</keyword>